<keyword evidence="1" id="KW-0812">Transmembrane</keyword>
<feature type="transmembrane region" description="Helical" evidence="1">
    <location>
        <begin position="140"/>
        <end position="159"/>
    </location>
</feature>
<evidence type="ECO:0000313" key="2">
    <source>
        <dbReference type="EMBL" id="HHJ52893.1"/>
    </source>
</evidence>
<dbReference type="Proteomes" id="UP000886124">
    <property type="component" value="Unassembled WGS sequence"/>
</dbReference>
<dbReference type="AlphaFoldDB" id="A0A7V5PPL1"/>
<dbReference type="PANTHER" id="PTHR42867:SF1">
    <property type="entry name" value="MEMBRANE PROTEIN-RELATED"/>
    <property type="match status" value="1"/>
</dbReference>
<organism evidence="2">
    <name type="scientific">Caldithrix abyssi</name>
    <dbReference type="NCBI Taxonomy" id="187145"/>
    <lineage>
        <taxon>Bacteria</taxon>
        <taxon>Pseudomonadati</taxon>
        <taxon>Calditrichota</taxon>
        <taxon>Calditrichia</taxon>
        <taxon>Calditrichales</taxon>
        <taxon>Calditrichaceae</taxon>
        <taxon>Caldithrix</taxon>
    </lineage>
</organism>
<evidence type="ECO:0000256" key="1">
    <source>
        <dbReference type="SAM" id="Phobius"/>
    </source>
</evidence>
<dbReference type="EMBL" id="DROD01000455">
    <property type="protein sequence ID" value="HHJ52893.1"/>
    <property type="molecule type" value="Genomic_DNA"/>
</dbReference>
<protein>
    <submittedName>
        <fullName evidence="2">DUF1385 domain-containing protein</fullName>
    </submittedName>
</protein>
<dbReference type="Pfam" id="PF07136">
    <property type="entry name" value="DUF1385"/>
    <property type="match status" value="1"/>
</dbReference>
<feature type="transmembrane region" description="Helical" evidence="1">
    <location>
        <begin position="209"/>
        <end position="231"/>
    </location>
</feature>
<feature type="transmembrane region" description="Helical" evidence="1">
    <location>
        <begin position="103"/>
        <end position="128"/>
    </location>
</feature>
<sequence length="328" mass="36564">MPVGGQAVIEGVMMRSPKRIATAVRRANGQIEVKVQEFQSLVQRIKWLNIPVLRGAITLFEVLILGIKTLQWSADKALEDEQAKEEAQGKSKKKKKKKSGMSTMSAIFSITLALVIGISAFFALPLYLTTRIFNIEEQALLFNLVAGVIRIVFFLLYIWGISFMKDVKRLFEYHGAEHKTVFAFEDRVPLTVENVKKYSTFHPRCGTSFLMIVMLISLFFFAIVDTIIILWTGHISLITRLAVHLPLIPVVAGLSYEALKASANNIDNALVRLLIAPGLGLQRITTSEPDARQMEVGIVALQAALGEDYKEELTAEPVVESPVQYESV</sequence>
<name>A0A7V5PPL1_CALAY</name>
<dbReference type="PANTHER" id="PTHR42867">
    <property type="entry name" value="MEMBRANE PROTEIN-RELATED"/>
    <property type="match status" value="1"/>
</dbReference>
<accession>A0A7V5PPL1</accession>
<gene>
    <name evidence="2" type="ORF">ENJ89_06835</name>
</gene>
<comment type="caution">
    <text evidence="2">The sequence shown here is derived from an EMBL/GenBank/DDBJ whole genome shotgun (WGS) entry which is preliminary data.</text>
</comment>
<dbReference type="InterPro" id="IPR010787">
    <property type="entry name" value="DUF1385"/>
</dbReference>
<reference evidence="2" key="1">
    <citation type="journal article" date="2020" name="mSystems">
        <title>Genome- and Community-Level Interaction Insights into Carbon Utilization and Element Cycling Functions of Hydrothermarchaeota in Hydrothermal Sediment.</title>
        <authorList>
            <person name="Zhou Z."/>
            <person name="Liu Y."/>
            <person name="Xu W."/>
            <person name="Pan J."/>
            <person name="Luo Z.H."/>
            <person name="Li M."/>
        </authorList>
    </citation>
    <scope>NUCLEOTIDE SEQUENCE [LARGE SCALE GENOMIC DNA]</scope>
    <source>
        <strain evidence="2">HyVt-527</strain>
    </source>
</reference>
<proteinExistence type="predicted"/>
<keyword evidence="1" id="KW-0472">Membrane</keyword>
<keyword evidence="1" id="KW-1133">Transmembrane helix</keyword>